<dbReference type="KEGG" id="lpx:ASU28_14425"/>
<evidence type="ECO:0000313" key="4">
    <source>
        <dbReference type="EMBL" id="GBF01022.1"/>
    </source>
</evidence>
<feature type="domain" description="UspA" evidence="2">
    <location>
        <begin position="12"/>
        <end position="153"/>
    </location>
</feature>
<accession>A0A098R3I9</accession>
<dbReference type="InterPro" id="IPR006016">
    <property type="entry name" value="UspA"/>
</dbReference>
<dbReference type="EMBL" id="CP032744">
    <property type="protein sequence ID" value="AYJ40053.1"/>
    <property type="molecule type" value="Genomic_DNA"/>
</dbReference>
<reference evidence="3 6" key="2">
    <citation type="submission" date="2018-10" db="EMBL/GenBank/DDBJ databases">
        <title>Genome seuquencing of Lactobacillus species.</title>
        <authorList>
            <person name="Baek C."/>
            <person name="Yi H."/>
        </authorList>
    </citation>
    <scope>NUCLEOTIDE SEQUENCE [LARGE SCALE GENOMIC DNA]</scope>
    <source>
        <strain evidence="3 6">DSM 10667</strain>
    </source>
</reference>
<dbReference type="PRINTS" id="PR01438">
    <property type="entry name" value="UNVRSLSTRESS"/>
</dbReference>
<dbReference type="InterPro" id="IPR006015">
    <property type="entry name" value="Universal_stress_UspA"/>
</dbReference>
<evidence type="ECO:0000259" key="2">
    <source>
        <dbReference type="Pfam" id="PF00582"/>
    </source>
</evidence>
<comment type="similarity">
    <text evidence="1">Belongs to the universal stress protein A family.</text>
</comment>
<evidence type="ECO:0000313" key="5">
    <source>
        <dbReference type="Proteomes" id="UP000236162"/>
    </source>
</evidence>
<dbReference type="RefSeq" id="WP_021731151.1">
    <property type="nucleotide sequence ID" value="NZ_AVAI01000107.1"/>
</dbReference>
<protein>
    <submittedName>
        <fullName evidence="3 4">Universal stress protein</fullName>
    </submittedName>
</protein>
<dbReference type="Pfam" id="PF00582">
    <property type="entry name" value="Usp"/>
    <property type="match status" value="1"/>
</dbReference>
<name>A0A098R3I9_9LACO</name>
<dbReference type="Gene3D" id="3.40.50.620">
    <property type="entry name" value="HUPs"/>
    <property type="match status" value="1"/>
</dbReference>
<dbReference type="Proteomes" id="UP000277896">
    <property type="component" value="Chromosome"/>
</dbReference>
<dbReference type="CDD" id="cd00293">
    <property type="entry name" value="USP-like"/>
    <property type="match status" value="1"/>
</dbReference>
<evidence type="ECO:0000313" key="6">
    <source>
        <dbReference type="Proteomes" id="UP000277896"/>
    </source>
</evidence>
<dbReference type="SUPFAM" id="SSF52402">
    <property type="entry name" value="Adenine nucleotide alpha hydrolases-like"/>
    <property type="match status" value="1"/>
</dbReference>
<evidence type="ECO:0000313" key="3">
    <source>
        <dbReference type="EMBL" id="AYJ40053.1"/>
    </source>
</evidence>
<reference evidence="4 5" key="1">
    <citation type="submission" date="2017-04" db="EMBL/GenBank/DDBJ databases">
        <title>In vitro and in silico characterization of Lactobacillus paraplantarum D2-1, a starter culture for soymilk fermentation.</title>
        <authorList>
            <person name="Endo A."/>
            <person name="Sasaki F."/>
            <person name="Maeno S."/>
            <person name="Kanesaki Y."/>
            <person name="Kubota E."/>
            <person name="Torres G.A."/>
            <person name="Tomita S."/>
            <person name="Nakagawa J."/>
        </authorList>
    </citation>
    <scope>NUCLEOTIDE SEQUENCE [LARGE SCALE GENOMIC DNA]</scope>
    <source>
        <strain evidence="4 5">D2-1</strain>
    </source>
</reference>
<dbReference type="InterPro" id="IPR014729">
    <property type="entry name" value="Rossmann-like_a/b/a_fold"/>
</dbReference>
<proteinExistence type="inferred from homology"/>
<dbReference type="AlphaFoldDB" id="A0A098R3I9"/>
<keyword evidence="5" id="KW-1185">Reference proteome</keyword>
<organism evidence="3 6">
    <name type="scientific">Lactiplantibacillus paraplantarum</name>
    <dbReference type="NCBI Taxonomy" id="60520"/>
    <lineage>
        <taxon>Bacteria</taxon>
        <taxon>Bacillati</taxon>
        <taxon>Bacillota</taxon>
        <taxon>Bacilli</taxon>
        <taxon>Lactobacillales</taxon>
        <taxon>Lactobacillaceae</taxon>
        <taxon>Lactiplantibacillus</taxon>
    </lineage>
</organism>
<dbReference type="Proteomes" id="UP000236162">
    <property type="component" value="Unassembled WGS sequence"/>
</dbReference>
<dbReference type="GeneID" id="79808874"/>
<evidence type="ECO:0000256" key="1">
    <source>
        <dbReference type="ARBA" id="ARBA00008791"/>
    </source>
</evidence>
<sequence length="153" mass="17155">MENQKMQEPLVYRRILLTVDEDDNTSSERAFRYATTLARDYDVPLGICSVLESEDINIFDSLTPSKIQAKRKHVEEVVAEYVQLAEQRGVKQIEPLVYEGGDVDDVILEQVIPEFKPDLLVTGADTEFAHSKIAGAIGPRLARKAPISVIVVR</sequence>
<gene>
    <name evidence="4" type="primary">uspA_3</name>
    <name evidence="3" type="ORF">LP667_15240</name>
    <name evidence="4" type="ORF">LPPLD21_00525</name>
</gene>
<dbReference type="eggNOG" id="COG0589">
    <property type="taxonomic scope" value="Bacteria"/>
</dbReference>
<dbReference type="EMBL" id="BDOR01000002">
    <property type="protein sequence ID" value="GBF01022.1"/>
    <property type="molecule type" value="Genomic_DNA"/>
</dbReference>